<evidence type="ECO:0008006" key="4">
    <source>
        <dbReference type="Google" id="ProtNLM"/>
    </source>
</evidence>
<evidence type="ECO:0000313" key="3">
    <source>
        <dbReference type="Proteomes" id="UP001382904"/>
    </source>
</evidence>
<accession>A0ABU8TZ46</accession>
<organism evidence="2 3">
    <name type="scientific">Streptomyces caledonius</name>
    <dbReference type="NCBI Taxonomy" id="3134107"/>
    <lineage>
        <taxon>Bacteria</taxon>
        <taxon>Bacillati</taxon>
        <taxon>Actinomycetota</taxon>
        <taxon>Actinomycetes</taxon>
        <taxon>Kitasatosporales</taxon>
        <taxon>Streptomycetaceae</taxon>
        <taxon>Streptomyces</taxon>
    </lineage>
</organism>
<dbReference type="InterPro" id="IPR009057">
    <property type="entry name" value="Homeodomain-like_sf"/>
</dbReference>
<gene>
    <name evidence="2" type="ORF">WKI68_00340</name>
</gene>
<sequence>MARARQERAEITRQAILDGAAIAFDQCGFGGTSLSDIVKHAGSPRAPSTSTSRPRKPSPAP</sequence>
<evidence type="ECO:0000313" key="2">
    <source>
        <dbReference type="EMBL" id="MEJ8640283.1"/>
    </source>
</evidence>
<name>A0ABU8TZ46_9ACTN</name>
<protein>
    <recommendedName>
        <fullName evidence="4">HTH tetR-type domain-containing protein</fullName>
    </recommendedName>
</protein>
<keyword evidence="3" id="KW-1185">Reference proteome</keyword>
<dbReference type="Gene3D" id="1.10.357.10">
    <property type="entry name" value="Tetracycline Repressor, domain 2"/>
    <property type="match status" value="1"/>
</dbReference>
<dbReference type="Proteomes" id="UP001382904">
    <property type="component" value="Unassembled WGS sequence"/>
</dbReference>
<dbReference type="SUPFAM" id="SSF46689">
    <property type="entry name" value="Homeodomain-like"/>
    <property type="match status" value="1"/>
</dbReference>
<comment type="caution">
    <text evidence="2">The sequence shown here is derived from an EMBL/GenBank/DDBJ whole genome shotgun (WGS) entry which is preliminary data.</text>
</comment>
<reference evidence="2 3" key="1">
    <citation type="submission" date="2024-03" db="EMBL/GenBank/DDBJ databases">
        <title>Novel Streptomyces species of biotechnological and ecological value are a feature of Machair soil.</title>
        <authorList>
            <person name="Prole J.R."/>
            <person name="Goodfellow M."/>
            <person name="Allenby N."/>
            <person name="Ward A.C."/>
        </authorList>
    </citation>
    <scope>NUCLEOTIDE SEQUENCE [LARGE SCALE GENOMIC DNA]</scope>
    <source>
        <strain evidence="2 3">MS1.HAVA.3</strain>
    </source>
</reference>
<feature type="region of interest" description="Disordered" evidence="1">
    <location>
        <begin position="33"/>
        <end position="61"/>
    </location>
</feature>
<feature type="compositionally biased region" description="Low complexity" evidence="1">
    <location>
        <begin position="43"/>
        <end position="52"/>
    </location>
</feature>
<proteinExistence type="predicted"/>
<evidence type="ECO:0000256" key="1">
    <source>
        <dbReference type="SAM" id="MobiDB-lite"/>
    </source>
</evidence>
<dbReference type="EMBL" id="JBBKAM010000002">
    <property type="protein sequence ID" value="MEJ8640283.1"/>
    <property type="molecule type" value="Genomic_DNA"/>
</dbReference>